<dbReference type="GO" id="GO:0006508">
    <property type="term" value="P:proteolysis"/>
    <property type="evidence" value="ECO:0007669"/>
    <property type="project" value="InterPro"/>
</dbReference>
<organism evidence="2 3">
    <name type="scientific">Urbifossiella limnaea</name>
    <dbReference type="NCBI Taxonomy" id="2528023"/>
    <lineage>
        <taxon>Bacteria</taxon>
        <taxon>Pseudomonadati</taxon>
        <taxon>Planctomycetota</taxon>
        <taxon>Planctomycetia</taxon>
        <taxon>Gemmatales</taxon>
        <taxon>Gemmataceae</taxon>
        <taxon>Urbifossiella</taxon>
    </lineage>
</organism>
<evidence type="ECO:0000313" key="2">
    <source>
        <dbReference type="EMBL" id="QDU24287.1"/>
    </source>
</evidence>
<dbReference type="InterPro" id="IPR045175">
    <property type="entry name" value="M28_fam"/>
</dbReference>
<evidence type="ECO:0000313" key="3">
    <source>
        <dbReference type="Proteomes" id="UP000319576"/>
    </source>
</evidence>
<name>A0A517Y3G6_9BACT</name>
<dbReference type="KEGG" id="uli:ETAA1_63010"/>
<protein>
    <submittedName>
        <fullName evidence="2">Aminopeptidase YwaD</fullName>
        <ecNumber evidence="2">3.4.11.6</ecNumber>
    </submittedName>
</protein>
<dbReference type="InterPro" id="IPR007484">
    <property type="entry name" value="Peptidase_M28"/>
</dbReference>
<feature type="domain" description="Peptidase M28" evidence="1">
    <location>
        <begin position="75"/>
        <end position="288"/>
    </location>
</feature>
<dbReference type="EMBL" id="CP036273">
    <property type="protein sequence ID" value="QDU24287.1"/>
    <property type="molecule type" value="Genomic_DNA"/>
</dbReference>
<keyword evidence="2" id="KW-0031">Aminopeptidase</keyword>
<keyword evidence="3" id="KW-1185">Reference proteome</keyword>
<dbReference type="Gene3D" id="3.40.630.10">
    <property type="entry name" value="Zn peptidases"/>
    <property type="match status" value="1"/>
</dbReference>
<sequence>MMLASSANRRPRLADAAVAAALAAVSPDRLRGLVDLLSFPRPYSDRRANTRARDLLLQYLRTLGYTPSLHGRFDNVVASAGGDGPALLLGAHYDSVAGTPGADDNASAVAACLECARLLTDHDIGPVRIVLFNREEDGLLGSTEYVADLPAGAVGEAHVFEMVGFCTTAPNSQRMPPGLPGFLAPDVGDFLGLLANRHSNAVAEELVRLAATYLPDLPVLALKMYLGVETRVDHLHRSDHAPFWRAGLPALMWTDTSEFRNPHYHRATDTPDTLDYDFLANVTRLALARTLTRGG</sequence>
<keyword evidence="2" id="KW-0378">Hydrolase</keyword>
<dbReference type="EC" id="3.4.11.6" evidence="2"/>
<dbReference type="PANTHER" id="PTHR12147:SF26">
    <property type="entry name" value="PEPTIDASE M28 DOMAIN-CONTAINING PROTEIN"/>
    <property type="match status" value="1"/>
</dbReference>
<keyword evidence="2" id="KW-0645">Protease</keyword>
<reference evidence="2 3" key="1">
    <citation type="submission" date="2019-02" db="EMBL/GenBank/DDBJ databases">
        <title>Deep-cultivation of Planctomycetes and their phenomic and genomic characterization uncovers novel biology.</title>
        <authorList>
            <person name="Wiegand S."/>
            <person name="Jogler M."/>
            <person name="Boedeker C."/>
            <person name="Pinto D."/>
            <person name="Vollmers J."/>
            <person name="Rivas-Marin E."/>
            <person name="Kohn T."/>
            <person name="Peeters S.H."/>
            <person name="Heuer A."/>
            <person name="Rast P."/>
            <person name="Oberbeckmann S."/>
            <person name="Bunk B."/>
            <person name="Jeske O."/>
            <person name="Meyerdierks A."/>
            <person name="Storesund J.E."/>
            <person name="Kallscheuer N."/>
            <person name="Luecker S."/>
            <person name="Lage O.M."/>
            <person name="Pohl T."/>
            <person name="Merkel B.J."/>
            <person name="Hornburger P."/>
            <person name="Mueller R.-W."/>
            <person name="Bruemmer F."/>
            <person name="Labrenz M."/>
            <person name="Spormann A.M."/>
            <person name="Op den Camp H."/>
            <person name="Overmann J."/>
            <person name="Amann R."/>
            <person name="Jetten M.S.M."/>
            <person name="Mascher T."/>
            <person name="Medema M.H."/>
            <person name="Devos D.P."/>
            <person name="Kaster A.-K."/>
            <person name="Ovreas L."/>
            <person name="Rohde M."/>
            <person name="Galperin M.Y."/>
            <person name="Jogler C."/>
        </authorList>
    </citation>
    <scope>NUCLEOTIDE SEQUENCE [LARGE SCALE GENOMIC DNA]</scope>
    <source>
        <strain evidence="2 3">ETA_A1</strain>
    </source>
</reference>
<dbReference type="RefSeq" id="WP_145244452.1">
    <property type="nucleotide sequence ID" value="NZ_CP036273.1"/>
</dbReference>
<dbReference type="PANTHER" id="PTHR12147">
    <property type="entry name" value="METALLOPEPTIDASE M28 FAMILY MEMBER"/>
    <property type="match status" value="1"/>
</dbReference>
<dbReference type="Pfam" id="PF04389">
    <property type="entry name" value="Peptidase_M28"/>
    <property type="match status" value="1"/>
</dbReference>
<dbReference type="GO" id="GO:0004177">
    <property type="term" value="F:aminopeptidase activity"/>
    <property type="evidence" value="ECO:0007669"/>
    <property type="project" value="UniProtKB-KW"/>
</dbReference>
<proteinExistence type="predicted"/>
<accession>A0A517Y3G6</accession>
<dbReference type="AlphaFoldDB" id="A0A517Y3G6"/>
<evidence type="ECO:0000259" key="1">
    <source>
        <dbReference type="Pfam" id="PF04389"/>
    </source>
</evidence>
<gene>
    <name evidence="2" type="primary">ywaD</name>
    <name evidence="2" type="ORF">ETAA1_63010</name>
</gene>
<dbReference type="GO" id="GO:0008235">
    <property type="term" value="F:metalloexopeptidase activity"/>
    <property type="evidence" value="ECO:0007669"/>
    <property type="project" value="InterPro"/>
</dbReference>
<dbReference type="OrthoDB" id="9762302at2"/>
<dbReference type="Proteomes" id="UP000319576">
    <property type="component" value="Chromosome"/>
</dbReference>
<dbReference type="SUPFAM" id="SSF53187">
    <property type="entry name" value="Zn-dependent exopeptidases"/>
    <property type="match status" value="1"/>
</dbReference>